<evidence type="ECO:0000256" key="5">
    <source>
        <dbReference type="ARBA" id="ARBA00023136"/>
    </source>
</evidence>
<comment type="similarity">
    <text evidence="7">Belongs to the Slam family.</text>
</comment>
<dbReference type="InterPro" id="IPR007655">
    <property type="entry name" value="Slam_C"/>
</dbReference>
<dbReference type="OrthoDB" id="8606547at2"/>
<feature type="domain" description="Surface lipoprotein assembly modifier N-terminal TPR repeats region" evidence="11">
    <location>
        <begin position="68"/>
        <end position="173"/>
    </location>
</feature>
<keyword evidence="4 9" id="KW-0732">Signal</keyword>
<dbReference type="Gene3D" id="1.25.40.10">
    <property type="entry name" value="Tetratricopeptide repeat domain"/>
    <property type="match status" value="1"/>
</dbReference>
<dbReference type="InterPro" id="IPR057556">
    <property type="entry name" value="TPR_Slam"/>
</dbReference>
<gene>
    <name evidence="12" type="ORF">EII21_02865</name>
</gene>
<feature type="compositionally biased region" description="Basic and acidic residues" evidence="8">
    <location>
        <begin position="35"/>
        <end position="47"/>
    </location>
</feature>
<evidence type="ECO:0000256" key="9">
    <source>
        <dbReference type="SAM" id="SignalP"/>
    </source>
</evidence>
<evidence type="ECO:0000259" key="10">
    <source>
        <dbReference type="Pfam" id="PF04575"/>
    </source>
</evidence>
<feature type="signal peptide" evidence="9">
    <location>
        <begin position="1"/>
        <end position="24"/>
    </location>
</feature>
<dbReference type="EMBL" id="RQYC01000003">
    <property type="protein sequence ID" value="RRD90910.1"/>
    <property type="molecule type" value="Genomic_DNA"/>
</dbReference>
<accession>A0A3P2A9G8</accession>
<reference evidence="12 13" key="1">
    <citation type="submission" date="2018-11" db="EMBL/GenBank/DDBJ databases">
        <title>Genomes From Bacteria Associated with the Canine Oral Cavity: a Test Case for Automated Genome-Based Taxonomic Assignment.</title>
        <authorList>
            <person name="Coil D.A."/>
            <person name="Jospin G."/>
            <person name="Darling A.E."/>
            <person name="Wallis C."/>
            <person name="Davis I.J."/>
            <person name="Harris S."/>
            <person name="Eisen J.A."/>
            <person name="Holcombe L.J."/>
            <person name="O'Flynn C."/>
        </authorList>
    </citation>
    <scope>NUCLEOTIDE SEQUENCE [LARGE SCALE GENOMIC DNA]</scope>
    <source>
        <strain evidence="12 13">COT-280</strain>
    </source>
</reference>
<keyword evidence="5" id="KW-0472">Membrane</keyword>
<keyword evidence="3" id="KW-0812">Transmembrane</keyword>
<name>A0A3P2A9G8_9NEIS</name>
<dbReference type="Pfam" id="PF04575">
    <property type="entry name" value="SlipAM"/>
    <property type="match status" value="1"/>
</dbReference>
<dbReference type="STRING" id="1121352.GCA_000620925_00907"/>
<organism evidence="12 13">
    <name type="scientific">Conchiformibius steedae</name>
    <dbReference type="NCBI Taxonomy" id="153493"/>
    <lineage>
        <taxon>Bacteria</taxon>
        <taxon>Pseudomonadati</taxon>
        <taxon>Pseudomonadota</taxon>
        <taxon>Betaproteobacteria</taxon>
        <taxon>Neisseriales</taxon>
        <taxon>Neisseriaceae</taxon>
        <taxon>Conchiformibius</taxon>
    </lineage>
</organism>
<keyword evidence="13" id="KW-1185">Reference proteome</keyword>
<comment type="subcellular location">
    <subcellularLocation>
        <location evidence="1">Cell outer membrane</location>
        <topology evidence="1">Multi-pass membrane protein</topology>
    </subcellularLocation>
</comment>
<evidence type="ECO:0000256" key="2">
    <source>
        <dbReference type="ARBA" id="ARBA00022452"/>
    </source>
</evidence>
<evidence type="ECO:0000256" key="8">
    <source>
        <dbReference type="SAM" id="MobiDB-lite"/>
    </source>
</evidence>
<dbReference type="GO" id="GO:0009279">
    <property type="term" value="C:cell outer membrane"/>
    <property type="evidence" value="ECO:0007669"/>
    <property type="project" value="UniProtKB-SubCell"/>
</dbReference>
<evidence type="ECO:0000313" key="12">
    <source>
        <dbReference type="EMBL" id="RRD90910.1"/>
    </source>
</evidence>
<evidence type="ECO:0000256" key="6">
    <source>
        <dbReference type="ARBA" id="ARBA00023237"/>
    </source>
</evidence>
<proteinExistence type="inferred from homology"/>
<evidence type="ECO:0000256" key="1">
    <source>
        <dbReference type="ARBA" id="ARBA00004571"/>
    </source>
</evidence>
<evidence type="ECO:0000256" key="4">
    <source>
        <dbReference type="ARBA" id="ARBA00022729"/>
    </source>
</evidence>
<feature type="chain" id="PRO_5018270797" evidence="9">
    <location>
        <begin position="25"/>
        <end position="490"/>
    </location>
</feature>
<feature type="region of interest" description="Disordered" evidence="8">
    <location>
        <begin position="34"/>
        <end position="57"/>
    </location>
</feature>
<feature type="compositionally biased region" description="Low complexity" evidence="8">
    <location>
        <begin position="48"/>
        <end position="57"/>
    </location>
</feature>
<evidence type="ECO:0000256" key="7">
    <source>
        <dbReference type="ARBA" id="ARBA00023609"/>
    </source>
</evidence>
<dbReference type="Proteomes" id="UP000269923">
    <property type="component" value="Unassembled WGS sequence"/>
</dbReference>
<keyword evidence="2" id="KW-1134">Transmembrane beta strand</keyword>
<evidence type="ECO:0000256" key="3">
    <source>
        <dbReference type="ARBA" id="ARBA00022692"/>
    </source>
</evidence>
<dbReference type="RefSeq" id="WP_124794154.1">
    <property type="nucleotide sequence ID" value="NZ_RQYC01000003.1"/>
</dbReference>
<dbReference type="AlphaFoldDB" id="A0A3P2A9G8"/>
<protein>
    <submittedName>
        <fullName evidence="12">DUF560 domain-containing protein</fullName>
    </submittedName>
</protein>
<sequence>MMKKFIKWAMVLCCAVWLLPLAAAADAPEAVQKQLNDRRVQDEHRPEVAPVAMPNANTPAAAAGDTTLEISPDELLKRPDLLVRAMMAALLQNRGEHIEILLPIYRRLPDSVRETVLEHWAAAVSARYNGRYRQAVRHYRAVLSEQPELLMVRLQLAAALFEDKQFEAAEDQFRRLRSESALPDALHAQIDQYLDAIRRGSPWQFGGGITYLNDKNINNAPKNPDLGNGFRTDPPESGNGIALSANAAKKWIGGKGAFGEVRFDANGKYFWNNKKYNELTARASVGGGFQNARSSIALLPFFEHTWYAGGNKKNEKLKRFSHSSGVGVEASHRLSPHWQGSVAAEYSRQHYRNRPHLNGRTLFASTTVSYLPGARQYWFGGLDHTRVRTRDRDDSYNRSGIRAGWGQEWGKGLSTRITVNYAHKRYLAPNFFNSAQKNREYGVQTALWHRKIHWLGITPRLIWSHQRNRSNQALYNYQKNRLFIEAAKQF</sequence>
<dbReference type="Pfam" id="PF24575">
    <property type="entry name" value="TPR_Slam"/>
    <property type="match status" value="1"/>
</dbReference>
<comment type="caution">
    <text evidence="12">The sequence shown here is derived from an EMBL/GenBank/DDBJ whole genome shotgun (WGS) entry which is preliminary data.</text>
</comment>
<dbReference type="SUPFAM" id="SSF48452">
    <property type="entry name" value="TPR-like"/>
    <property type="match status" value="1"/>
</dbReference>
<dbReference type="InterPro" id="IPR011990">
    <property type="entry name" value="TPR-like_helical_dom_sf"/>
</dbReference>
<keyword evidence="6" id="KW-0998">Cell outer membrane</keyword>
<evidence type="ECO:0000313" key="13">
    <source>
        <dbReference type="Proteomes" id="UP000269923"/>
    </source>
</evidence>
<evidence type="ECO:0000259" key="11">
    <source>
        <dbReference type="Pfam" id="PF24575"/>
    </source>
</evidence>
<feature type="domain" description="Surface lipoprotein assembly modifier C-terminal" evidence="10">
    <location>
        <begin position="203"/>
        <end position="490"/>
    </location>
</feature>